<dbReference type="InterPro" id="IPR036514">
    <property type="entry name" value="SGNH_hydro_sf"/>
</dbReference>
<protein>
    <recommendedName>
        <fullName evidence="3">SGNH/GDSL hydrolase family protein</fullName>
    </recommendedName>
</protein>
<dbReference type="SUPFAM" id="SSF52266">
    <property type="entry name" value="SGNH hydrolase"/>
    <property type="match status" value="1"/>
</dbReference>
<dbReference type="Gene3D" id="3.40.50.1110">
    <property type="entry name" value="SGNH hydrolase"/>
    <property type="match status" value="1"/>
</dbReference>
<evidence type="ECO:0008006" key="3">
    <source>
        <dbReference type="Google" id="ProtNLM"/>
    </source>
</evidence>
<reference evidence="1" key="1">
    <citation type="submission" date="2020-07" db="EMBL/GenBank/DDBJ databases">
        <title>Huge and variable diversity of episymbiotic CPR bacteria and DPANN archaea in groundwater ecosystems.</title>
        <authorList>
            <person name="He C.Y."/>
            <person name="Keren R."/>
            <person name="Whittaker M."/>
            <person name="Farag I.F."/>
            <person name="Doudna J."/>
            <person name="Cate J.H.D."/>
            <person name="Banfield J.F."/>
        </authorList>
    </citation>
    <scope>NUCLEOTIDE SEQUENCE</scope>
    <source>
        <strain evidence="1">NC_groundwater_1664_Pr3_B-0.1um_52_9</strain>
    </source>
</reference>
<gene>
    <name evidence="1" type="ORF">HY912_10715</name>
</gene>
<comment type="caution">
    <text evidence="1">The sequence shown here is derived from an EMBL/GenBank/DDBJ whole genome shotgun (WGS) entry which is preliminary data.</text>
</comment>
<name>A0A9D6V376_9BACT</name>
<dbReference type="EMBL" id="JACRDE010000290">
    <property type="protein sequence ID" value="MBI5249954.1"/>
    <property type="molecule type" value="Genomic_DNA"/>
</dbReference>
<dbReference type="GO" id="GO:0016788">
    <property type="term" value="F:hydrolase activity, acting on ester bonds"/>
    <property type="evidence" value="ECO:0007669"/>
    <property type="project" value="UniProtKB-ARBA"/>
</dbReference>
<dbReference type="AlphaFoldDB" id="A0A9D6V376"/>
<proteinExistence type="predicted"/>
<organism evidence="1 2">
    <name type="scientific">Desulfomonile tiedjei</name>
    <dbReference type="NCBI Taxonomy" id="2358"/>
    <lineage>
        <taxon>Bacteria</taxon>
        <taxon>Pseudomonadati</taxon>
        <taxon>Thermodesulfobacteriota</taxon>
        <taxon>Desulfomonilia</taxon>
        <taxon>Desulfomonilales</taxon>
        <taxon>Desulfomonilaceae</taxon>
        <taxon>Desulfomonile</taxon>
    </lineage>
</organism>
<evidence type="ECO:0000313" key="2">
    <source>
        <dbReference type="Proteomes" id="UP000807825"/>
    </source>
</evidence>
<dbReference type="Proteomes" id="UP000807825">
    <property type="component" value="Unassembled WGS sequence"/>
</dbReference>
<accession>A0A9D6V376</accession>
<sequence length="324" mass="36765">MKRIAFVSVTIIISGAVSLVLAETLLRSWGYGNPPLYEYNPAVGFLLKPNQQLERSGGTKIHINNLGMRSEDTSPEKPDGVYRVLVVGDSVPYGGSYIDQEETFSYVAERLLNQEGKRFQILNAGVNALGPQNIRRFLETRGTYSADLVIVYFPWGNLRRDFSNYYIVPFWSNAPGCAIAEFMRHAVWMYFGKLSQSWKEITNFDNEFVLTQNLEALKAVKDLCDRRRTPVFFFWSPDPNIIAGTVVDKLVYDKKRLWKALPEDVLIDLGPQFAKHTNVASLFVDACHYARSGHQFAGEILRDFIKTRKEQSDSGLGRASSRVE</sequence>
<evidence type="ECO:0000313" key="1">
    <source>
        <dbReference type="EMBL" id="MBI5249954.1"/>
    </source>
</evidence>